<gene>
    <name evidence="2" type="ORF">EUGRSUZ_C01623</name>
</gene>
<accession>A0A059CPU6</accession>
<proteinExistence type="predicted"/>
<reference evidence="2" key="1">
    <citation type="submission" date="2013-07" db="EMBL/GenBank/DDBJ databases">
        <title>The genome of Eucalyptus grandis.</title>
        <authorList>
            <person name="Schmutz J."/>
            <person name="Hayes R."/>
            <person name="Myburg A."/>
            <person name="Tuskan G."/>
            <person name="Grattapaglia D."/>
            <person name="Rokhsar D.S."/>
        </authorList>
    </citation>
    <scope>NUCLEOTIDE SEQUENCE</scope>
    <source>
        <tissue evidence="2">Leaf extractions</tissue>
    </source>
</reference>
<dbReference type="Gramene" id="KCW80269">
    <property type="protein sequence ID" value="KCW80269"/>
    <property type="gene ID" value="EUGRSUZ_C01623"/>
</dbReference>
<evidence type="ECO:0000256" key="1">
    <source>
        <dbReference type="SAM" id="MobiDB-lite"/>
    </source>
</evidence>
<protein>
    <submittedName>
        <fullName evidence="2">Uncharacterized protein</fullName>
    </submittedName>
</protein>
<organism evidence="2">
    <name type="scientific">Eucalyptus grandis</name>
    <name type="common">Flooded gum</name>
    <dbReference type="NCBI Taxonomy" id="71139"/>
    <lineage>
        <taxon>Eukaryota</taxon>
        <taxon>Viridiplantae</taxon>
        <taxon>Streptophyta</taxon>
        <taxon>Embryophyta</taxon>
        <taxon>Tracheophyta</taxon>
        <taxon>Spermatophyta</taxon>
        <taxon>Magnoliopsida</taxon>
        <taxon>eudicotyledons</taxon>
        <taxon>Gunneridae</taxon>
        <taxon>Pentapetalae</taxon>
        <taxon>rosids</taxon>
        <taxon>malvids</taxon>
        <taxon>Myrtales</taxon>
        <taxon>Myrtaceae</taxon>
        <taxon>Myrtoideae</taxon>
        <taxon>Eucalypteae</taxon>
        <taxon>Eucalyptus</taxon>
    </lineage>
</organism>
<sequence length="103" mass="11661">MPFFTLPEETTSTTSYDFPRQLCRQQPIRRHRQPCREVPRWELLVRLPAPVVLKVERVAHRVVPKLQGCSGSGGRVARPPPAPPDPSDEAAALVPDLRTERMI</sequence>
<feature type="region of interest" description="Disordered" evidence="1">
    <location>
        <begin position="68"/>
        <end position="103"/>
    </location>
</feature>
<dbReference type="InParanoid" id="A0A059CPU6"/>
<dbReference type="AlphaFoldDB" id="A0A059CPU6"/>
<dbReference type="EMBL" id="KK198755">
    <property type="protein sequence ID" value="KCW80269.1"/>
    <property type="molecule type" value="Genomic_DNA"/>
</dbReference>
<name>A0A059CPU6_EUCGR</name>
<evidence type="ECO:0000313" key="2">
    <source>
        <dbReference type="EMBL" id="KCW80269.1"/>
    </source>
</evidence>